<reference evidence="2" key="2">
    <citation type="submission" date="2025-08" db="UniProtKB">
        <authorList>
            <consortium name="Ensembl"/>
        </authorList>
    </citation>
    <scope>IDENTIFICATION</scope>
</reference>
<proteinExistence type="predicted"/>
<dbReference type="RefSeq" id="XP_010870413.2">
    <property type="nucleotide sequence ID" value="XM_010872111.5"/>
</dbReference>
<dbReference type="Ensembl" id="ENSELUT00000104447.1">
    <property type="protein sequence ID" value="ENSELUP00000094683.1"/>
    <property type="gene ID" value="ENSELUG00000038884.1"/>
</dbReference>
<name>A0AAY5L008_ESOLU</name>
<dbReference type="Proteomes" id="UP000265140">
    <property type="component" value="Chromosome 8"/>
</dbReference>
<evidence type="ECO:0000313" key="2">
    <source>
        <dbReference type="Ensembl" id="ENSELUP00000094683.1"/>
    </source>
</evidence>
<dbReference type="GeneTree" id="ENSGT01150000287015"/>
<dbReference type="PANTHER" id="PTHR28399">
    <property type="entry name" value="BARTTIN"/>
    <property type="match status" value="1"/>
</dbReference>
<dbReference type="InterPro" id="IPR029181">
    <property type="entry name" value="Barttin"/>
</dbReference>
<accession>A0AAY5L008</accession>
<keyword evidence="3" id="KW-1185">Reference proteome</keyword>
<organism evidence="2 3">
    <name type="scientific">Esox lucius</name>
    <name type="common">Northern pike</name>
    <dbReference type="NCBI Taxonomy" id="8010"/>
    <lineage>
        <taxon>Eukaryota</taxon>
        <taxon>Metazoa</taxon>
        <taxon>Chordata</taxon>
        <taxon>Craniata</taxon>
        <taxon>Vertebrata</taxon>
        <taxon>Euteleostomi</taxon>
        <taxon>Actinopterygii</taxon>
        <taxon>Neopterygii</taxon>
        <taxon>Teleostei</taxon>
        <taxon>Protacanthopterygii</taxon>
        <taxon>Esociformes</taxon>
        <taxon>Esocidae</taxon>
        <taxon>Esox</taxon>
    </lineage>
</organism>
<dbReference type="GeneID" id="105011789"/>
<keyword evidence="1" id="KW-0472">Membrane</keyword>
<evidence type="ECO:0008006" key="4">
    <source>
        <dbReference type="Google" id="ProtNLM"/>
    </source>
</evidence>
<gene>
    <name evidence="2" type="primary">BSND</name>
</gene>
<dbReference type="Pfam" id="PF15462">
    <property type="entry name" value="Barttin"/>
    <property type="match status" value="1"/>
</dbReference>
<dbReference type="GO" id="GO:0016323">
    <property type="term" value="C:basolateral plasma membrane"/>
    <property type="evidence" value="ECO:0007669"/>
    <property type="project" value="TreeGrafter"/>
</dbReference>
<feature type="transmembrane region" description="Helical" evidence="1">
    <location>
        <begin position="33"/>
        <end position="53"/>
    </location>
</feature>
<protein>
    <recommendedName>
        <fullName evidence="4">Barttin</fullName>
    </recommendedName>
</protein>
<sequence length="117" mass="12749">MAEGKPYRYGLIAAGLCVLLVGLFVMSQEQPHVFVTLCSLGVIMVALGTVWSVCQCYPKVVLISSSPEERGEINMEETSRDPLTNFYNKVSINGPAPSCSIPMVMHTSRSCPILHMA</sequence>
<evidence type="ECO:0000256" key="1">
    <source>
        <dbReference type="SAM" id="Phobius"/>
    </source>
</evidence>
<evidence type="ECO:0000313" key="3">
    <source>
        <dbReference type="Proteomes" id="UP000265140"/>
    </source>
</evidence>
<feature type="transmembrane region" description="Helical" evidence="1">
    <location>
        <begin position="6"/>
        <end position="26"/>
    </location>
</feature>
<dbReference type="GO" id="GO:0006821">
    <property type="term" value="P:chloride transport"/>
    <property type="evidence" value="ECO:0007669"/>
    <property type="project" value="InterPro"/>
</dbReference>
<dbReference type="PANTHER" id="PTHR28399:SF1">
    <property type="entry name" value="BARTTIN"/>
    <property type="match status" value="1"/>
</dbReference>
<reference evidence="2" key="3">
    <citation type="submission" date="2025-09" db="UniProtKB">
        <authorList>
            <consortium name="Ensembl"/>
        </authorList>
    </citation>
    <scope>IDENTIFICATION</scope>
</reference>
<keyword evidence="1" id="KW-1133">Transmembrane helix</keyword>
<keyword evidence="1" id="KW-0812">Transmembrane</keyword>
<dbReference type="AlphaFoldDB" id="A0AAY5L008"/>
<dbReference type="GO" id="GO:0017081">
    <property type="term" value="F:chloride channel regulator activity"/>
    <property type="evidence" value="ECO:0007669"/>
    <property type="project" value="TreeGrafter"/>
</dbReference>
<reference evidence="2 3" key="1">
    <citation type="submission" date="2020-02" db="EMBL/GenBank/DDBJ databases">
        <title>Esox lucius (northern pike) genome, fEsoLuc1, primary haplotype.</title>
        <authorList>
            <person name="Myers G."/>
            <person name="Karagic N."/>
            <person name="Meyer A."/>
            <person name="Pippel M."/>
            <person name="Reichard M."/>
            <person name="Winkler S."/>
            <person name="Tracey A."/>
            <person name="Sims Y."/>
            <person name="Howe K."/>
            <person name="Rhie A."/>
            <person name="Formenti G."/>
            <person name="Durbin R."/>
            <person name="Fedrigo O."/>
            <person name="Jarvis E.D."/>
        </authorList>
    </citation>
    <scope>NUCLEOTIDE SEQUENCE [LARGE SCALE GENOMIC DNA]</scope>
</reference>